<comment type="caution">
    <text evidence="1">The sequence shown here is derived from an EMBL/GenBank/DDBJ whole genome shotgun (WGS) entry which is preliminary data.</text>
</comment>
<organism evidence="1 2">
    <name type="scientific">Entomophthora muscae</name>
    <dbReference type="NCBI Taxonomy" id="34485"/>
    <lineage>
        <taxon>Eukaryota</taxon>
        <taxon>Fungi</taxon>
        <taxon>Fungi incertae sedis</taxon>
        <taxon>Zoopagomycota</taxon>
        <taxon>Entomophthoromycotina</taxon>
        <taxon>Entomophthoromycetes</taxon>
        <taxon>Entomophthorales</taxon>
        <taxon>Entomophthoraceae</taxon>
        <taxon>Entomophthora</taxon>
    </lineage>
</organism>
<evidence type="ECO:0000313" key="2">
    <source>
        <dbReference type="Proteomes" id="UP001165960"/>
    </source>
</evidence>
<name>A0ACC2UPB1_9FUNG</name>
<accession>A0ACC2UPB1</accession>
<protein>
    <submittedName>
        <fullName evidence="1">Uncharacterized protein</fullName>
    </submittedName>
</protein>
<evidence type="ECO:0000313" key="1">
    <source>
        <dbReference type="EMBL" id="KAJ9088411.1"/>
    </source>
</evidence>
<proteinExistence type="predicted"/>
<dbReference type="Proteomes" id="UP001165960">
    <property type="component" value="Unassembled WGS sequence"/>
</dbReference>
<dbReference type="EMBL" id="QTSX02000122">
    <property type="protein sequence ID" value="KAJ9088411.1"/>
    <property type="molecule type" value="Genomic_DNA"/>
</dbReference>
<reference evidence="1" key="1">
    <citation type="submission" date="2022-04" db="EMBL/GenBank/DDBJ databases">
        <title>Genome of the entomopathogenic fungus Entomophthora muscae.</title>
        <authorList>
            <person name="Elya C."/>
            <person name="Lovett B.R."/>
            <person name="Lee E."/>
            <person name="Macias A.M."/>
            <person name="Hajek A.E."/>
            <person name="De Bivort B.L."/>
            <person name="Kasson M.T."/>
            <person name="De Fine Licht H.H."/>
            <person name="Stajich J.E."/>
        </authorList>
    </citation>
    <scope>NUCLEOTIDE SEQUENCE</scope>
    <source>
        <strain evidence="1">Berkeley</strain>
    </source>
</reference>
<keyword evidence="2" id="KW-1185">Reference proteome</keyword>
<sequence>MIRTPSLDPNIDELRVPSPRLSDSEDEFDPSQLLFAEDNEGSNPPLSFNKDEAPAILKLQDFVKTSSTEAIFTPIGFSESKVSNVAQETLNYNSRQLKTSASEGNMSTNYADERRFIKKKLDPPGHINAITATQVPETSPVNSPPLGPSQRPPSQISFREEPGAIYLKKINHEESNATQHKGLEEALLSSKPSRRNMNGGTSFLGQKQKYKDVPFLLLYAGFALIFFVVNLIVLFKSSQSSFMKYASGSVFRAIQESLLAVTITILVSVFVGLAWLASICSVTKPLLWFTFLSIPAASFLIFVLMLTRGFVGFGYQSEDSDPSKQSKLLSLIPLSVAIIHSFIIHRYHTSIRQAIEIIRMSGIILKSNVDLVGASLCCLASHILFSALWLISFDRLFLLGHEDTISGKKTWLSDDSLYLLVPFYIVFFWWTSSIINNIERCTIAGTVSQWYFHKESNSVSGYNPTKVALRRSLTTSFGSLSLAGLIMTAVRILKFARSTYEKTSLGTGLASIGVRLALSPVMFAARAVEGISFFTVSYVGISGKPFLKSAKVASTILNRNFFHCLLANYVIRATIYSSIATVSTLTGFAFFSFSADSLRTSHTFVVGSLGVSISFFVLKFMMNILLYTTDAVYLCYGIDVDQKTNHYALAHRALSKYS</sequence>
<gene>
    <name evidence="1" type="ORF">DSO57_1023434</name>
</gene>